<keyword evidence="9" id="KW-0732">Signal</keyword>
<comment type="similarity">
    <text evidence="2">Belongs to the peptidase A22B family.</text>
</comment>
<organism evidence="11">
    <name type="scientific">Alexandrium monilatum</name>
    <dbReference type="NCBI Taxonomy" id="311494"/>
    <lineage>
        <taxon>Eukaryota</taxon>
        <taxon>Sar</taxon>
        <taxon>Alveolata</taxon>
        <taxon>Dinophyceae</taxon>
        <taxon>Gonyaulacales</taxon>
        <taxon>Pyrocystaceae</taxon>
        <taxon>Alexandrium</taxon>
    </lineage>
</organism>
<evidence type="ECO:0000256" key="2">
    <source>
        <dbReference type="ARBA" id="ARBA00006859"/>
    </source>
</evidence>
<evidence type="ECO:0000256" key="5">
    <source>
        <dbReference type="ARBA" id="ARBA00022801"/>
    </source>
</evidence>
<dbReference type="GO" id="GO:0033619">
    <property type="term" value="P:membrane protein proteolysis"/>
    <property type="evidence" value="ECO:0007669"/>
    <property type="project" value="TreeGrafter"/>
</dbReference>
<proteinExistence type="inferred from homology"/>
<feature type="transmembrane region" description="Helical" evidence="8">
    <location>
        <begin position="469"/>
        <end position="493"/>
    </location>
</feature>
<dbReference type="GO" id="GO:0042500">
    <property type="term" value="F:aspartic endopeptidase activity, intramembrane cleaving"/>
    <property type="evidence" value="ECO:0007669"/>
    <property type="project" value="InterPro"/>
</dbReference>
<comment type="subcellular location">
    <subcellularLocation>
        <location evidence="1">Endosome membrane</location>
        <topology evidence="1">Multi-pass membrane protein</topology>
    </subcellularLocation>
</comment>
<dbReference type="InterPro" id="IPR046450">
    <property type="entry name" value="PA_dom_sf"/>
</dbReference>
<feature type="transmembrane region" description="Helical" evidence="8">
    <location>
        <begin position="288"/>
        <end position="309"/>
    </location>
</feature>
<dbReference type="GO" id="GO:0098554">
    <property type="term" value="C:cytoplasmic side of endoplasmic reticulum membrane"/>
    <property type="evidence" value="ECO:0007669"/>
    <property type="project" value="TreeGrafter"/>
</dbReference>
<dbReference type="InterPro" id="IPR003137">
    <property type="entry name" value="PA_domain"/>
</dbReference>
<evidence type="ECO:0000313" key="11">
    <source>
        <dbReference type="EMBL" id="CAE4599475.1"/>
    </source>
</evidence>
<evidence type="ECO:0000256" key="1">
    <source>
        <dbReference type="ARBA" id="ARBA00004337"/>
    </source>
</evidence>
<dbReference type="InterPro" id="IPR006639">
    <property type="entry name" value="Preselin/SPP"/>
</dbReference>
<dbReference type="AlphaFoldDB" id="A0A7S4R100"/>
<dbReference type="SMART" id="SM00730">
    <property type="entry name" value="PSN"/>
    <property type="match status" value="1"/>
</dbReference>
<evidence type="ECO:0000256" key="9">
    <source>
        <dbReference type="SAM" id="SignalP"/>
    </source>
</evidence>
<feature type="transmembrane region" description="Helical" evidence="8">
    <location>
        <begin position="264"/>
        <end position="282"/>
    </location>
</feature>
<name>A0A7S4R100_9DINO</name>
<feature type="signal peptide" evidence="9">
    <location>
        <begin position="1"/>
        <end position="24"/>
    </location>
</feature>
<evidence type="ECO:0000256" key="7">
    <source>
        <dbReference type="ARBA" id="ARBA00023136"/>
    </source>
</evidence>
<feature type="transmembrane region" description="Helical" evidence="8">
    <location>
        <begin position="381"/>
        <end position="399"/>
    </location>
</feature>
<gene>
    <name evidence="11" type="ORF">AMON00008_LOCUS28298</name>
</gene>
<keyword evidence="7 8" id="KW-0472">Membrane</keyword>
<dbReference type="SUPFAM" id="SSF52025">
    <property type="entry name" value="PA domain"/>
    <property type="match status" value="1"/>
</dbReference>
<evidence type="ECO:0000256" key="4">
    <source>
        <dbReference type="ARBA" id="ARBA00022753"/>
    </source>
</evidence>
<dbReference type="EMBL" id="HBNR01040826">
    <property type="protein sequence ID" value="CAE4599475.1"/>
    <property type="molecule type" value="Transcribed_RNA"/>
</dbReference>
<dbReference type="Pfam" id="PF02225">
    <property type="entry name" value="PA"/>
    <property type="match status" value="1"/>
</dbReference>
<feature type="transmembrane region" description="Helical" evidence="8">
    <location>
        <begin position="180"/>
        <end position="200"/>
    </location>
</feature>
<accession>A0A7S4R100</accession>
<dbReference type="GO" id="GO:0030660">
    <property type="term" value="C:Golgi-associated vesicle membrane"/>
    <property type="evidence" value="ECO:0007669"/>
    <property type="project" value="TreeGrafter"/>
</dbReference>
<evidence type="ECO:0000256" key="8">
    <source>
        <dbReference type="SAM" id="Phobius"/>
    </source>
</evidence>
<dbReference type="PANTHER" id="PTHR12174">
    <property type="entry name" value="SIGNAL PEPTIDE PEPTIDASE"/>
    <property type="match status" value="1"/>
</dbReference>
<dbReference type="Pfam" id="PF04258">
    <property type="entry name" value="Peptidase_A22B"/>
    <property type="match status" value="1"/>
</dbReference>
<dbReference type="GO" id="GO:0098553">
    <property type="term" value="C:lumenal side of endoplasmic reticulum membrane"/>
    <property type="evidence" value="ECO:0007669"/>
    <property type="project" value="TreeGrafter"/>
</dbReference>
<dbReference type="InterPro" id="IPR007369">
    <property type="entry name" value="Peptidase_A22B_SPP"/>
</dbReference>
<keyword evidence="3 8" id="KW-0812">Transmembrane</keyword>
<evidence type="ECO:0000259" key="10">
    <source>
        <dbReference type="Pfam" id="PF02225"/>
    </source>
</evidence>
<feature type="domain" description="PA" evidence="10">
    <location>
        <begin position="73"/>
        <end position="154"/>
    </location>
</feature>
<dbReference type="GO" id="GO:0010008">
    <property type="term" value="C:endosome membrane"/>
    <property type="evidence" value="ECO:0007669"/>
    <property type="project" value="UniProtKB-SubCell"/>
</dbReference>
<feature type="transmembrane region" description="Helical" evidence="8">
    <location>
        <begin position="329"/>
        <end position="349"/>
    </location>
</feature>
<dbReference type="PANTHER" id="PTHR12174:SF103">
    <property type="entry name" value="INTRAMEMBRANE PROTEASE (IMPAS) FAMILY"/>
    <property type="match status" value="1"/>
</dbReference>
<feature type="chain" id="PRO_5030890342" description="PA domain-containing protein" evidence="9">
    <location>
        <begin position="25"/>
        <end position="565"/>
    </location>
</feature>
<reference evidence="11" key="1">
    <citation type="submission" date="2021-01" db="EMBL/GenBank/DDBJ databases">
        <authorList>
            <person name="Corre E."/>
            <person name="Pelletier E."/>
            <person name="Niang G."/>
            <person name="Scheremetjew M."/>
            <person name="Finn R."/>
            <person name="Kale V."/>
            <person name="Holt S."/>
            <person name="Cochrane G."/>
            <person name="Meng A."/>
            <person name="Brown T."/>
            <person name="Cohen L."/>
        </authorList>
    </citation>
    <scope>NUCLEOTIDE SEQUENCE</scope>
    <source>
        <strain evidence="11">CCMP3105</strain>
    </source>
</reference>
<sequence>MAHSGIALWLLAGCGGSLLRGAGAAGNRWPPPLVEASVWSPENLRGSDLGRAAAFSALPVPSGTLHAWTPTADPNGCAEYNLPANGRVALVVLVRHGGCSYLRKALRAQEAGAAGVVVVGQEGPVLMTAGEEAASARGVDILAVSVGAAFGQPLLRQLEGAPGGDVVAVSFKVYKPHFKGISLAVLIAGATALVVLGACFSTADLRRRVVVTVVGPSVGPPPPQLAGPPVAGPQRWRQKVHPHLVDASPQGPPQNHGEIRSIDGLIFCVGGSCMLVALYFFMQYLIYAVVAIFCVTGFAALLVIGSWLLQRAAPSLGRPACKGLPPMVFVADLLVAPVAAALVLCWLWLQGTDASWALQDVIGIAFLVLVQQALQLPNLKVATIVLSVMFCFDIFWVFISPLLFQRSVMVKVATSPVRGLKVPMLLRVPSFTDPFGRDRMLGFGDVAAPGLLVSYLLRWDLWSKRGLLCGYFLPAVVGYCVGLCVTVAAVLAMHKGQPALLYLVPGTLGLTLLLSTCRGDLASLWRGLPEDYDACCQDDRGLPVQVLHQFPPDPRLMEVQRIYQP</sequence>
<keyword evidence="5" id="KW-0378">Hydrolase</keyword>
<protein>
    <recommendedName>
        <fullName evidence="10">PA domain-containing protein</fullName>
    </recommendedName>
</protein>
<evidence type="ECO:0000256" key="3">
    <source>
        <dbReference type="ARBA" id="ARBA00022692"/>
    </source>
</evidence>
<evidence type="ECO:0000256" key="6">
    <source>
        <dbReference type="ARBA" id="ARBA00022989"/>
    </source>
</evidence>
<keyword evidence="4" id="KW-0967">Endosome</keyword>
<dbReference type="GO" id="GO:0005765">
    <property type="term" value="C:lysosomal membrane"/>
    <property type="evidence" value="ECO:0007669"/>
    <property type="project" value="TreeGrafter"/>
</dbReference>
<keyword evidence="6 8" id="KW-1133">Transmembrane helix</keyword>
<dbReference type="Gene3D" id="3.50.30.30">
    <property type="match status" value="1"/>
</dbReference>
<feature type="transmembrane region" description="Helical" evidence="8">
    <location>
        <begin position="499"/>
        <end position="517"/>
    </location>
</feature>